<name>A0AAE1AK70_9GAST</name>
<evidence type="ECO:0000313" key="2">
    <source>
        <dbReference type="Proteomes" id="UP001283361"/>
    </source>
</evidence>
<dbReference type="Proteomes" id="UP001283361">
    <property type="component" value="Unassembled WGS sequence"/>
</dbReference>
<comment type="caution">
    <text evidence="1">The sequence shown here is derived from an EMBL/GenBank/DDBJ whole genome shotgun (WGS) entry which is preliminary data.</text>
</comment>
<protein>
    <submittedName>
        <fullName evidence="1">Uncharacterized protein</fullName>
    </submittedName>
</protein>
<proteinExistence type="predicted"/>
<evidence type="ECO:0000313" key="1">
    <source>
        <dbReference type="EMBL" id="KAK3788706.1"/>
    </source>
</evidence>
<dbReference type="EMBL" id="JAWDGP010001738">
    <property type="protein sequence ID" value="KAK3788706.1"/>
    <property type="molecule type" value="Genomic_DNA"/>
</dbReference>
<organism evidence="1 2">
    <name type="scientific">Elysia crispata</name>
    <name type="common">lettuce slug</name>
    <dbReference type="NCBI Taxonomy" id="231223"/>
    <lineage>
        <taxon>Eukaryota</taxon>
        <taxon>Metazoa</taxon>
        <taxon>Spiralia</taxon>
        <taxon>Lophotrochozoa</taxon>
        <taxon>Mollusca</taxon>
        <taxon>Gastropoda</taxon>
        <taxon>Heterobranchia</taxon>
        <taxon>Euthyneura</taxon>
        <taxon>Panpulmonata</taxon>
        <taxon>Sacoglossa</taxon>
        <taxon>Placobranchoidea</taxon>
        <taxon>Plakobranchidae</taxon>
        <taxon>Elysia</taxon>
    </lineage>
</organism>
<accession>A0AAE1AK70</accession>
<gene>
    <name evidence="1" type="ORF">RRG08_029160</name>
</gene>
<keyword evidence="2" id="KW-1185">Reference proteome</keyword>
<sequence>MSSNRSDRKSTCRCHSLQTNGACAGRGANHHLAREGYRVSQNTLIENSMGSTVSQEVLEPLRGSDSSHQHAIKSGLPTDSGAFKVHLFFLSKKFGENEV</sequence>
<dbReference type="AlphaFoldDB" id="A0AAE1AK70"/>
<reference evidence="1" key="1">
    <citation type="journal article" date="2023" name="G3 (Bethesda)">
        <title>A reference genome for the long-term kleptoplast-retaining sea slug Elysia crispata morphotype clarki.</title>
        <authorList>
            <person name="Eastman K.E."/>
            <person name="Pendleton A.L."/>
            <person name="Shaikh M.A."/>
            <person name="Suttiyut T."/>
            <person name="Ogas R."/>
            <person name="Tomko P."/>
            <person name="Gavelis G."/>
            <person name="Widhalm J.R."/>
            <person name="Wisecaver J.H."/>
        </authorList>
    </citation>
    <scope>NUCLEOTIDE SEQUENCE</scope>
    <source>
        <strain evidence="1">ECLA1</strain>
    </source>
</reference>